<evidence type="ECO:0000259" key="1">
    <source>
        <dbReference type="PROSITE" id="PS50043"/>
    </source>
</evidence>
<dbReference type="InterPro" id="IPR000792">
    <property type="entry name" value="Tscrpt_reg_LuxR_C"/>
</dbReference>
<reference evidence="2 3" key="1">
    <citation type="submission" date="2020-02" db="EMBL/GenBank/DDBJ databases">
        <authorList>
            <person name="Kim M.K."/>
        </authorList>
    </citation>
    <scope>NUCLEOTIDE SEQUENCE [LARGE SCALE GENOMIC DNA]</scope>
    <source>
        <strain evidence="2 3">BT327</strain>
    </source>
</reference>
<keyword evidence="3" id="KW-1185">Reference proteome</keyword>
<dbReference type="InterPro" id="IPR016032">
    <property type="entry name" value="Sig_transdc_resp-reg_C-effctor"/>
</dbReference>
<comment type="caution">
    <text evidence="2">The sequence shown here is derived from an EMBL/GenBank/DDBJ whole genome shotgun (WGS) entry which is preliminary data.</text>
</comment>
<dbReference type="PROSITE" id="PS50043">
    <property type="entry name" value="HTH_LUXR_2"/>
    <property type="match status" value="1"/>
</dbReference>
<dbReference type="Gene3D" id="1.10.10.10">
    <property type="entry name" value="Winged helix-like DNA-binding domain superfamily/Winged helix DNA-binding domain"/>
    <property type="match status" value="1"/>
</dbReference>
<evidence type="ECO:0000313" key="3">
    <source>
        <dbReference type="Proteomes" id="UP000474777"/>
    </source>
</evidence>
<dbReference type="GO" id="GO:0006355">
    <property type="term" value="P:regulation of DNA-templated transcription"/>
    <property type="evidence" value="ECO:0007669"/>
    <property type="project" value="InterPro"/>
</dbReference>
<dbReference type="Proteomes" id="UP000474777">
    <property type="component" value="Unassembled WGS sequence"/>
</dbReference>
<name>A0A6B3LW38_9BACT</name>
<proteinExistence type="predicted"/>
<dbReference type="GO" id="GO:0003677">
    <property type="term" value="F:DNA binding"/>
    <property type="evidence" value="ECO:0007669"/>
    <property type="project" value="InterPro"/>
</dbReference>
<evidence type="ECO:0000313" key="2">
    <source>
        <dbReference type="EMBL" id="NEM97651.1"/>
    </source>
</evidence>
<sequence length="69" mass="8148">MERHTRLLSRRECKIIELLAEGRSEADISRELGLPDAIVKRYLYNMLQKKGFVNSYQLICWAYKESILS</sequence>
<dbReference type="AlphaFoldDB" id="A0A6B3LW38"/>
<dbReference type="SUPFAM" id="SSF46894">
    <property type="entry name" value="C-terminal effector domain of the bipartite response regulators"/>
    <property type="match status" value="1"/>
</dbReference>
<organism evidence="2 3">
    <name type="scientific">Pontibacter burrus</name>
    <dbReference type="NCBI Taxonomy" id="2704466"/>
    <lineage>
        <taxon>Bacteria</taxon>
        <taxon>Pseudomonadati</taxon>
        <taxon>Bacteroidota</taxon>
        <taxon>Cytophagia</taxon>
        <taxon>Cytophagales</taxon>
        <taxon>Hymenobacteraceae</taxon>
        <taxon>Pontibacter</taxon>
    </lineage>
</organism>
<dbReference type="RefSeq" id="WP_163914234.1">
    <property type="nucleotide sequence ID" value="NZ_JAAGWD010000003.1"/>
</dbReference>
<protein>
    <submittedName>
        <fullName evidence="2">Helix-turn-helix transcriptional regulator</fullName>
    </submittedName>
</protein>
<dbReference type="Pfam" id="PF00196">
    <property type="entry name" value="GerE"/>
    <property type="match status" value="1"/>
</dbReference>
<dbReference type="SMART" id="SM00421">
    <property type="entry name" value="HTH_LUXR"/>
    <property type="match status" value="1"/>
</dbReference>
<dbReference type="EMBL" id="JAAGWD010000003">
    <property type="protein sequence ID" value="NEM97651.1"/>
    <property type="molecule type" value="Genomic_DNA"/>
</dbReference>
<feature type="domain" description="HTH luxR-type" evidence="1">
    <location>
        <begin position="1"/>
        <end position="66"/>
    </location>
</feature>
<accession>A0A6B3LW38</accession>
<gene>
    <name evidence="2" type="ORF">GXP69_08090</name>
</gene>
<dbReference type="PRINTS" id="PR00038">
    <property type="entry name" value="HTHLUXR"/>
</dbReference>
<dbReference type="InterPro" id="IPR036388">
    <property type="entry name" value="WH-like_DNA-bd_sf"/>
</dbReference>